<accession>A0A975K8N4</accession>
<dbReference type="Proteomes" id="UP000681425">
    <property type="component" value="Chromosome"/>
</dbReference>
<reference evidence="2" key="1">
    <citation type="submission" date="2021-04" db="EMBL/GenBank/DDBJ databases">
        <title>Isolation of p-tert-butylphenol degrading bacteria Sphingobium phenoxybenzoativorans Tas13 from active sludge.</title>
        <authorList>
            <person name="Li Y."/>
        </authorList>
    </citation>
    <scope>NUCLEOTIDE SEQUENCE</scope>
    <source>
        <strain evidence="2">Tas13</strain>
    </source>
</reference>
<evidence type="ECO:0000313" key="2">
    <source>
        <dbReference type="EMBL" id="QUT06800.1"/>
    </source>
</evidence>
<sequence>MNLALDERSRLDFVLTLRRRWADTLFPALREQVEADDDKSDMRAATRRQPAYPWFAFVERASQKMLWRDVADAIGARPPARHGHSMGPAELTLDPAMHLPNWYTDWDIHLQPGGVWRADSSADIYELGAKLVMLGDNDDYTFHRSFIETAIPDRHYGRIADLGCGFGKSTWPLKRRFPDAEVIGIDLAAPCLRLAYDRANAAGLAIEFRQADCQATGLADSSVNLVTSTMLIHEIPRPALIATLAECARILAPGGLLRFLDFTRTGDAFRDFAMMEHGERNNEPFMPGLLRADVPALCAEAGLINARWTAFDERGAGRLPESAWPDRSEWHFPWAVLEAEKSA</sequence>
<dbReference type="InterPro" id="IPR041698">
    <property type="entry name" value="Methyltransf_25"/>
</dbReference>
<dbReference type="Pfam" id="PF13649">
    <property type="entry name" value="Methyltransf_25"/>
    <property type="match status" value="1"/>
</dbReference>
<keyword evidence="2" id="KW-0808">Transferase</keyword>
<feature type="domain" description="Methyltransferase" evidence="1">
    <location>
        <begin position="159"/>
        <end position="255"/>
    </location>
</feature>
<keyword evidence="2" id="KW-0489">Methyltransferase</keyword>
<dbReference type="GO" id="GO:0032259">
    <property type="term" value="P:methylation"/>
    <property type="evidence" value="ECO:0007669"/>
    <property type="project" value="UniProtKB-KW"/>
</dbReference>
<name>A0A975K8N4_9SPHN</name>
<dbReference type="PANTHER" id="PTHR43591:SF24">
    <property type="entry name" value="2-METHOXY-6-POLYPRENYL-1,4-BENZOQUINOL METHYLASE, MITOCHONDRIAL"/>
    <property type="match status" value="1"/>
</dbReference>
<dbReference type="Gene3D" id="3.40.50.150">
    <property type="entry name" value="Vaccinia Virus protein VP39"/>
    <property type="match status" value="1"/>
</dbReference>
<dbReference type="KEGG" id="spph:KFK14_04980"/>
<dbReference type="SUPFAM" id="SSF53335">
    <property type="entry name" value="S-adenosyl-L-methionine-dependent methyltransferases"/>
    <property type="match status" value="1"/>
</dbReference>
<dbReference type="EMBL" id="CP073910">
    <property type="protein sequence ID" value="QUT06800.1"/>
    <property type="molecule type" value="Genomic_DNA"/>
</dbReference>
<proteinExistence type="predicted"/>
<protein>
    <submittedName>
        <fullName evidence="2">Class I SAM-dependent methyltransferase</fullName>
    </submittedName>
</protein>
<gene>
    <name evidence="2" type="ORF">KFK14_04980</name>
</gene>
<dbReference type="PANTHER" id="PTHR43591">
    <property type="entry name" value="METHYLTRANSFERASE"/>
    <property type="match status" value="1"/>
</dbReference>
<keyword evidence="3" id="KW-1185">Reference proteome</keyword>
<dbReference type="GO" id="GO:0008168">
    <property type="term" value="F:methyltransferase activity"/>
    <property type="evidence" value="ECO:0007669"/>
    <property type="project" value="UniProtKB-KW"/>
</dbReference>
<evidence type="ECO:0000313" key="3">
    <source>
        <dbReference type="Proteomes" id="UP000681425"/>
    </source>
</evidence>
<evidence type="ECO:0000259" key="1">
    <source>
        <dbReference type="Pfam" id="PF13649"/>
    </source>
</evidence>
<dbReference type="RefSeq" id="WP_212610095.1">
    <property type="nucleotide sequence ID" value="NZ_CP073910.1"/>
</dbReference>
<dbReference type="AlphaFoldDB" id="A0A975K8N4"/>
<dbReference type="CDD" id="cd02440">
    <property type="entry name" value="AdoMet_MTases"/>
    <property type="match status" value="1"/>
</dbReference>
<organism evidence="2 3">
    <name type="scientific">Sphingobium phenoxybenzoativorans</name>
    <dbReference type="NCBI Taxonomy" id="1592790"/>
    <lineage>
        <taxon>Bacteria</taxon>
        <taxon>Pseudomonadati</taxon>
        <taxon>Pseudomonadota</taxon>
        <taxon>Alphaproteobacteria</taxon>
        <taxon>Sphingomonadales</taxon>
        <taxon>Sphingomonadaceae</taxon>
        <taxon>Sphingobium</taxon>
    </lineage>
</organism>
<dbReference type="InterPro" id="IPR029063">
    <property type="entry name" value="SAM-dependent_MTases_sf"/>
</dbReference>